<feature type="domain" description="GAF" evidence="2">
    <location>
        <begin position="26"/>
        <end position="172"/>
    </location>
</feature>
<dbReference type="RefSeq" id="WP_203755230.1">
    <property type="nucleotide sequence ID" value="NZ_BAAAUC010000079.1"/>
</dbReference>
<dbReference type="Pfam" id="PF01590">
    <property type="entry name" value="GAF"/>
    <property type="match status" value="1"/>
</dbReference>
<evidence type="ECO:0008006" key="6">
    <source>
        <dbReference type="Google" id="ProtNLM"/>
    </source>
</evidence>
<dbReference type="SUPFAM" id="SSF81606">
    <property type="entry name" value="PP2C-like"/>
    <property type="match status" value="1"/>
</dbReference>
<dbReference type="InterPro" id="IPR052016">
    <property type="entry name" value="Bact_Sigma-Reg"/>
</dbReference>
<dbReference type="Pfam" id="PF13185">
    <property type="entry name" value="GAF_2"/>
    <property type="match status" value="1"/>
</dbReference>
<proteinExistence type="predicted"/>
<evidence type="ECO:0000313" key="4">
    <source>
        <dbReference type="EMBL" id="GID70852.1"/>
    </source>
</evidence>
<protein>
    <recommendedName>
        <fullName evidence="6">GAF domain-containing protein</fullName>
    </recommendedName>
</protein>
<evidence type="ECO:0000313" key="5">
    <source>
        <dbReference type="Proteomes" id="UP000619479"/>
    </source>
</evidence>
<dbReference type="InterPro" id="IPR003018">
    <property type="entry name" value="GAF"/>
</dbReference>
<dbReference type="InterPro" id="IPR001932">
    <property type="entry name" value="PPM-type_phosphatase-like_dom"/>
</dbReference>
<name>A0A919M9H0_9ACTN</name>
<dbReference type="InterPro" id="IPR036457">
    <property type="entry name" value="PPM-type-like_dom_sf"/>
</dbReference>
<dbReference type="AlphaFoldDB" id="A0A919M9H0"/>
<gene>
    <name evidence="4" type="ORF">Acy02nite_87330</name>
</gene>
<dbReference type="Gene3D" id="3.60.40.10">
    <property type="entry name" value="PPM-type phosphatase domain"/>
    <property type="match status" value="1"/>
</dbReference>
<evidence type="ECO:0000259" key="2">
    <source>
        <dbReference type="SMART" id="SM00065"/>
    </source>
</evidence>
<dbReference type="PANTHER" id="PTHR43156">
    <property type="entry name" value="STAGE II SPORULATION PROTEIN E-RELATED"/>
    <property type="match status" value="1"/>
</dbReference>
<dbReference type="Proteomes" id="UP000619479">
    <property type="component" value="Unassembled WGS sequence"/>
</dbReference>
<dbReference type="SMART" id="SM00065">
    <property type="entry name" value="GAF"/>
    <property type="match status" value="2"/>
</dbReference>
<dbReference type="EMBL" id="BOMH01000085">
    <property type="protein sequence ID" value="GID70852.1"/>
    <property type="molecule type" value="Genomic_DNA"/>
</dbReference>
<comment type="caution">
    <text evidence="4">The sequence shown here is derived from an EMBL/GenBank/DDBJ whole genome shotgun (WGS) entry which is preliminary data.</text>
</comment>
<keyword evidence="1" id="KW-0378">Hydrolase</keyword>
<dbReference type="SMART" id="SM00331">
    <property type="entry name" value="PP2C_SIG"/>
    <property type="match status" value="1"/>
</dbReference>
<feature type="domain" description="GAF" evidence="2">
    <location>
        <begin position="207"/>
        <end position="357"/>
    </location>
</feature>
<dbReference type="PANTHER" id="PTHR43156:SF2">
    <property type="entry name" value="STAGE II SPORULATION PROTEIN E"/>
    <property type="match status" value="1"/>
</dbReference>
<keyword evidence="5" id="KW-1185">Reference proteome</keyword>
<evidence type="ECO:0000259" key="3">
    <source>
        <dbReference type="SMART" id="SM00331"/>
    </source>
</evidence>
<reference evidence="4" key="1">
    <citation type="submission" date="2021-01" db="EMBL/GenBank/DDBJ databases">
        <title>Whole genome shotgun sequence of Actinoplanes cyaneus NBRC 14990.</title>
        <authorList>
            <person name="Komaki H."/>
            <person name="Tamura T."/>
        </authorList>
    </citation>
    <scope>NUCLEOTIDE SEQUENCE</scope>
    <source>
        <strain evidence="4">NBRC 14990</strain>
    </source>
</reference>
<dbReference type="SUPFAM" id="SSF55781">
    <property type="entry name" value="GAF domain-like"/>
    <property type="match status" value="2"/>
</dbReference>
<feature type="domain" description="PPM-type phosphatase" evidence="3">
    <location>
        <begin position="374"/>
        <end position="591"/>
    </location>
</feature>
<dbReference type="Gene3D" id="3.30.450.40">
    <property type="match status" value="2"/>
</dbReference>
<dbReference type="InterPro" id="IPR029016">
    <property type="entry name" value="GAF-like_dom_sf"/>
</dbReference>
<evidence type="ECO:0000256" key="1">
    <source>
        <dbReference type="ARBA" id="ARBA00022801"/>
    </source>
</evidence>
<dbReference type="GO" id="GO:0016791">
    <property type="term" value="F:phosphatase activity"/>
    <property type="evidence" value="ECO:0007669"/>
    <property type="project" value="TreeGrafter"/>
</dbReference>
<sequence>MTADFDGNPDEQGRLAAVRRAGLDAVADPLFDWFADMVRRAVGVPVALVSLVGSDRQFFPGARGLGQPWAAQRQTPLSHSFCQHVVAAGEPLIVTDARSDARVRDNLAVDELGVVAYAGMPLTDDDGHVLGSLCAIDHQPRRWSDQELRLLAELADGCAQALRMRIASDQAEVQHRAAMERERQSQAAAVRSQLLLRASAALGAAATSDELVDTVRTLVIGDPDPVYVGISTLDADGFVDLASGRLLPARFARRWLRYGADQRTPSGLAARTGRLMSFPDLTAIAEQAPDALETFEALGWQSAASVPLPGEHGPIGALTVIWAQPHTLTGGEQVVLTALAGFVASALSRTAAYDEQRTAATTMQQALLTPLPEVGHVGMAAQYVPAQQNDLVGGDWYDVIKIDDQRLALVIGDVAGHGITAAATMSQYRTMLRTLLVDRYDYPSALLHRLERTTRALGITAIATAMVAYLTHDPGGGHTLTWTNAGHLPPSLVLPDGEISLLARGGPLLGGLRNITRRTHTRHLPPGSLLVLHTDGLIETRTRPIDDGITRLHQLLAAHRKAPLSELADLLMTDTNPASREDDASLLLIRTAPS</sequence>
<accession>A0A919M9H0</accession>
<organism evidence="4 5">
    <name type="scientific">Actinoplanes cyaneus</name>
    <dbReference type="NCBI Taxonomy" id="52696"/>
    <lineage>
        <taxon>Bacteria</taxon>
        <taxon>Bacillati</taxon>
        <taxon>Actinomycetota</taxon>
        <taxon>Actinomycetes</taxon>
        <taxon>Micromonosporales</taxon>
        <taxon>Micromonosporaceae</taxon>
        <taxon>Actinoplanes</taxon>
    </lineage>
</organism>
<dbReference type="Pfam" id="PF07228">
    <property type="entry name" value="SpoIIE"/>
    <property type="match status" value="1"/>
</dbReference>